<gene>
    <name evidence="1" type="ORF">OBE_04178</name>
</gene>
<keyword evidence="1" id="KW-0946">Virion</keyword>
<dbReference type="InterPro" id="IPR014099">
    <property type="entry name" value="Spore_coat_GerQ"/>
</dbReference>
<organism evidence="1">
    <name type="scientific">human gut metagenome</name>
    <dbReference type="NCBI Taxonomy" id="408170"/>
    <lineage>
        <taxon>unclassified sequences</taxon>
        <taxon>metagenomes</taxon>
        <taxon>organismal metagenomes</taxon>
    </lineage>
</organism>
<dbReference type="Pfam" id="PF09671">
    <property type="entry name" value="Spore_GerQ"/>
    <property type="match status" value="1"/>
</dbReference>
<sequence>MNNNYTYTNYRQIIPDPMGGSISNQNMRGTTNNLESLQNFLALNIGKNVSLYTSYSNSIEWKNKIFTGTISEVGSDYILLNDDKSNKNVLIWIYSVDFIIFNN</sequence>
<dbReference type="EMBL" id="AJWZ01002821">
    <property type="protein sequence ID" value="EKC69922.1"/>
    <property type="molecule type" value="Genomic_DNA"/>
</dbReference>
<dbReference type="GO" id="GO:0019028">
    <property type="term" value="C:viral capsid"/>
    <property type="evidence" value="ECO:0007669"/>
    <property type="project" value="UniProtKB-KW"/>
</dbReference>
<accession>K1T9Q5</accession>
<evidence type="ECO:0000313" key="1">
    <source>
        <dbReference type="EMBL" id="EKC69922.1"/>
    </source>
</evidence>
<name>K1T9Q5_9ZZZZ</name>
<reference evidence="1" key="1">
    <citation type="journal article" date="2013" name="Environ. Microbiol.">
        <title>Microbiota from the distal guts of lean and obese adolescents exhibit partial functional redundancy besides clear differences in community structure.</title>
        <authorList>
            <person name="Ferrer M."/>
            <person name="Ruiz A."/>
            <person name="Lanza F."/>
            <person name="Haange S.B."/>
            <person name="Oberbach A."/>
            <person name="Till H."/>
            <person name="Bargiela R."/>
            <person name="Campoy C."/>
            <person name="Segura M.T."/>
            <person name="Richter M."/>
            <person name="von Bergen M."/>
            <person name="Seifert J."/>
            <person name="Suarez A."/>
        </authorList>
    </citation>
    <scope>NUCLEOTIDE SEQUENCE</scope>
</reference>
<keyword evidence="1" id="KW-0167">Capsid protein</keyword>
<comment type="caution">
    <text evidence="1">The sequence shown here is derived from an EMBL/GenBank/DDBJ whole genome shotgun (WGS) entry which is preliminary data.</text>
</comment>
<protein>
    <submittedName>
        <fullName evidence="1">Spore coat protein GerQ</fullName>
    </submittedName>
</protein>
<dbReference type="AlphaFoldDB" id="K1T9Q5"/>
<proteinExistence type="predicted"/>